<keyword evidence="5" id="KW-0677">Repeat</keyword>
<name>A0A1E4TIT7_9ASCO</name>
<feature type="non-terminal residue" evidence="13">
    <location>
        <position position="1"/>
    </location>
</feature>
<feature type="active site" evidence="10">
    <location>
        <position position="101"/>
    </location>
</feature>
<evidence type="ECO:0000256" key="8">
    <source>
        <dbReference type="ARBA" id="ARBA00023043"/>
    </source>
</evidence>
<evidence type="ECO:0000259" key="12">
    <source>
        <dbReference type="PROSITE" id="PS52044"/>
    </source>
</evidence>
<evidence type="ECO:0000256" key="2">
    <source>
        <dbReference type="ARBA" id="ARBA00009262"/>
    </source>
</evidence>
<keyword evidence="3 10" id="KW-0963">Cytoplasm</keyword>
<feature type="domain" description="VLRF1" evidence="12">
    <location>
        <begin position="55"/>
        <end position="200"/>
    </location>
</feature>
<evidence type="ECO:0000256" key="1">
    <source>
        <dbReference type="ARBA" id="ARBA00004496"/>
    </source>
</evidence>
<dbReference type="InterPro" id="IPR047139">
    <property type="entry name" value="ANKZ1/VMS1"/>
</dbReference>
<keyword evidence="14" id="KW-1185">Reference proteome</keyword>
<evidence type="ECO:0000256" key="11">
    <source>
        <dbReference type="SAM" id="MobiDB-lite"/>
    </source>
</evidence>
<evidence type="ECO:0000256" key="5">
    <source>
        <dbReference type="ARBA" id="ARBA00022737"/>
    </source>
</evidence>
<keyword evidence="4 10" id="KW-0540">Nuclease</keyword>
<gene>
    <name evidence="13" type="ORF">CANCADRAFT_15536</name>
</gene>
<protein>
    <recommendedName>
        <fullName evidence="12">VLRF1 domain-containing protein</fullName>
    </recommendedName>
</protein>
<evidence type="ECO:0000256" key="4">
    <source>
        <dbReference type="ARBA" id="ARBA00022722"/>
    </source>
</evidence>
<dbReference type="AlphaFoldDB" id="A0A1E4TIT7"/>
<organism evidence="13 14">
    <name type="scientific">Tortispora caseinolytica NRRL Y-17796</name>
    <dbReference type="NCBI Taxonomy" id="767744"/>
    <lineage>
        <taxon>Eukaryota</taxon>
        <taxon>Fungi</taxon>
        <taxon>Dikarya</taxon>
        <taxon>Ascomycota</taxon>
        <taxon>Saccharomycotina</taxon>
        <taxon>Trigonopsidomycetes</taxon>
        <taxon>Trigonopsidales</taxon>
        <taxon>Trigonopsidaceae</taxon>
        <taxon>Tortispora</taxon>
    </lineage>
</organism>
<dbReference type="OrthoDB" id="429841at2759"/>
<proteinExistence type="inferred from homology"/>
<sequence length="360" mass="40733">EDEKETAYLIDTKSAVSYFRSSSLPDTQLLGIYTSVFPRSAIDDPFKYLKSQKSSPGHSVILFIGGGHFAGVVIKHDPKHTILAHRAFHRYTTRRKQGGSQSANDNAHGKAHSAGSNLRRYNEQALIQEVRDLLESWRAYIQSAQNIYIRAAGASNRKILIGYENAPIPNKDAKVRSVPFSTRRATMPEITRVWELLTSTIIADTATIQKQIKDKLDAQAARDFQDDKKLHEPGTDVTETKPKHEKSEMEVHTNQLISNVKRSRSSAIKLYLKSNRLSPNVILEPQELYHHTPTLLHYATSVGQKHVIRYLISNLHADLTIRNDSGQTAYQLASPTIKMFFRTLRFELGEEFTTWDAAHV</sequence>
<dbReference type="GO" id="GO:0036503">
    <property type="term" value="P:ERAD pathway"/>
    <property type="evidence" value="ECO:0007669"/>
    <property type="project" value="TreeGrafter"/>
</dbReference>
<evidence type="ECO:0000256" key="9">
    <source>
        <dbReference type="ARBA" id="ARBA00023054"/>
    </source>
</evidence>
<dbReference type="SUPFAM" id="SSF48403">
    <property type="entry name" value="Ankyrin repeat"/>
    <property type="match status" value="1"/>
</dbReference>
<evidence type="ECO:0000313" key="14">
    <source>
        <dbReference type="Proteomes" id="UP000095023"/>
    </source>
</evidence>
<evidence type="ECO:0000256" key="3">
    <source>
        <dbReference type="ARBA" id="ARBA00022490"/>
    </source>
</evidence>
<dbReference type="PROSITE" id="PS52044">
    <property type="entry name" value="VLRF1"/>
    <property type="match status" value="1"/>
</dbReference>
<dbReference type="EMBL" id="KV453841">
    <property type="protein sequence ID" value="ODV91665.1"/>
    <property type="molecule type" value="Genomic_DNA"/>
</dbReference>
<dbReference type="PANTHER" id="PTHR16036:SF2">
    <property type="entry name" value="TRNA ENDONUCLEASE ANKZF1"/>
    <property type="match status" value="1"/>
</dbReference>
<dbReference type="GO" id="GO:0004519">
    <property type="term" value="F:endonuclease activity"/>
    <property type="evidence" value="ECO:0007669"/>
    <property type="project" value="UniProtKB-KW"/>
</dbReference>
<evidence type="ECO:0000313" key="13">
    <source>
        <dbReference type="EMBL" id="ODV91665.1"/>
    </source>
</evidence>
<dbReference type="Proteomes" id="UP000095023">
    <property type="component" value="Unassembled WGS sequence"/>
</dbReference>
<dbReference type="Pfam" id="PF18826">
    <property type="entry name" value="bVLRF1"/>
    <property type="match status" value="1"/>
</dbReference>
<reference evidence="14" key="1">
    <citation type="submission" date="2016-02" db="EMBL/GenBank/DDBJ databases">
        <title>Comparative genomics of biotechnologically important yeasts.</title>
        <authorList>
            <consortium name="DOE Joint Genome Institute"/>
            <person name="Riley R."/>
            <person name="Haridas S."/>
            <person name="Wolfe K.H."/>
            <person name="Lopes M.R."/>
            <person name="Hittinger C.T."/>
            <person name="Goker M."/>
            <person name="Salamov A."/>
            <person name="Wisecaver J."/>
            <person name="Long T.M."/>
            <person name="Aerts A.L."/>
            <person name="Barry K."/>
            <person name="Choi C."/>
            <person name="Clum A."/>
            <person name="Coughlan A.Y."/>
            <person name="Deshpande S."/>
            <person name="Douglass A.P."/>
            <person name="Hanson S.J."/>
            <person name="Klenk H.-P."/>
            <person name="Labutti K."/>
            <person name="Lapidus A."/>
            <person name="Lindquist E."/>
            <person name="Lipzen A."/>
            <person name="Meier-Kolthoff J.P."/>
            <person name="Ohm R.A."/>
            <person name="Otillar R.P."/>
            <person name="Pangilinan J."/>
            <person name="Peng Y."/>
            <person name="Rokas A."/>
            <person name="Rosa C.A."/>
            <person name="Scheuner C."/>
            <person name="Sibirny A.A."/>
            <person name="Slot J.C."/>
            <person name="Stielow J.B."/>
            <person name="Sun H."/>
            <person name="Kurtzman C.P."/>
            <person name="Blackwell M."/>
            <person name="Jeffries T.W."/>
            <person name="Grigoriev I.V."/>
        </authorList>
    </citation>
    <scope>NUCLEOTIDE SEQUENCE [LARGE SCALE GENOMIC DNA]</scope>
    <source>
        <strain evidence="14">NRRL Y-17796</strain>
    </source>
</reference>
<dbReference type="Gene3D" id="1.25.40.20">
    <property type="entry name" value="Ankyrin repeat-containing domain"/>
    <property type="match status" value="1"/>
</dbReference>
<keyword evidence="9" id="KW-0175">Coiled coil</keyword>
<feature type="region of interest" description="Disordered" evidence="11">
    <location>
        <begin position="224"/>
        <end position="250"/>
    </location>
</feature>
<feature type="non-terminal residue" evidence="13">
    <location>
        <position position="360"/>
    </location>
</feature>
<evidence type="ECO:0000256" key="7">
    <source>
        <dbReference type="ARBA" id="ARBA00022801"/>
    </source>
</evidence>
<comment type="domain">
    <text evidence="10">The VLRF1 domain mediates binding to the 60S ribosomal subunit.</text>
</comment>
<comment type="similarity">
    <text evidence="2 10">Belongs to the ANKZF1/VMS1 family.</text>
</comment>
<dbReference type="GO" id="GO:0016787">
    <property type="term" value="F:hydrolase activity"/>
    <property type="evidence" value="ECO:0007669"/>
    <property type="project" value="UniProtKB-KW"/>
</dbReference>
<keyword evidence="8" id="KW-0040">ANK repeat</keyword>
<evidence type="ECO:0000256" key="6">
    <source>
        <dbReference type="ARBA" id="ARBA00022759"/>
    </source>
</evidence>
<dbReference type="GO" id="GO:0005737">
    <property type="term" value="C:cytoplasm"/>
    <property type="evidence" value="ECO:0007669"/>
    <property type="project" value="UniProtKB-SubCell"/>
</dbReference>
<accession>A0A1E4TIT7</accession>
<dbReference type="PANTHER" id="PTHR16036">
    <property type="entry name" value="ANKYRIN REPEAT AND ZINC FINGER DOMAIN-CONTAINING PROTEIN 1"/>
    <property type="match status" value="1"/>
</dbReference>
<evidence type="ECO:0000256" key="10">
    <source>
        <dbReference type="PROSITE-ProRule" id="PRU01389"/>
    </source>
</evidence>
<dbReference type="InterPro" id="IPR041175">
    <property type="entry name" value="VLRF1/Vms1"/>
</dbReference>
<keyword evidence="7 10" id="KW-0378">Hydrolase</keyword>
<keyword evidence="6 10" id="KW-0255">Endonuclease</keyword>
<dbReference type="InterPro" id="IPR036770">
    <property type="entry name" value="Ankyrin_rpt-contain_sf"/>
</dbReference>
<feature type="region of interest" description="Disordered" evidence="11">
    <location>
        <begin position="93"/>
        <end position="116"/>
    </location>
</feature>
<comment type="subcellular location">
    <subcellularLocation>
        <location evidence="1">Cytoplasm</location>
    </subcellularLocation>
</comment>